<dbReference type="Proteomes" id="UP000530928">
    <property type="component" value="Unassembled WGS sequence"/>
</dbReference>
<dbReference type="EMBL" id="JACDUR010000003">
    <property type="protein sequence ID" value="MBA2892352.1"/>
    <property type="molecule type" value="Genomic_DNA"/>
</dbReference>
<evidence type="ECO:0000313" key="2">
    <source>
        <dbReference type="Proteomes" id="UP000530928"/>
    </source>
</evidence>
<dbReference type="RefSeq" id="WP_181611046.1">
    <property type="nucleotide sequence ID" value="NZ_BAABAM010000002.1"/>
</dbReference>
<proteinExistence type="predicted"/>
<keyword evidence="2" id="KW-1185">Reference proteome</keyword>
<name>A0A7W0CJZ1_9ACTN</name>
<evidence type="ECO:0000313" key="1">
    <source>
        <dbReference type="EMBL" id="MBA2892352.1"/>
    </source>
</evidence>
<accession>A0A7W0CJZ1</accession>
<gene>
    <name evidence="1" type="ORF">HNR30_003693</name>
</gene>
<comment type="caution">
    <text evidence="1">The sequence shown here is derived from an EMBL/GenBank/DDBJ whole genome shotgun (WGS) entry which is preliminary data.</text>
</comment>
<reference evidence="1 2" key="1">
    <citation type="submission" date="2020-07" db="EMBL/GenBank/DDBJ databases">
        <title>Genomic Encyclopedia of Type Strains, Phase IV (KMG-IV): sequencing the most valuable type-strain genomes for metagenomic binning, comparative biology and taxonomic classification.</title>
        <authorList>
            <person name="Goeker M."/>
        </authorList>
    </citation>
    <scope>NUCLEOTIDE SEQUENCE [LARGE SCALE GENOMIC DNA]</scope>
    <source>
        <strain evidence="1 2">DSM 45533</strain>
    </source>
</reference>
<organism evidence="1 2">
    <name type="scientific">Nonomuraea soli</name>
    <dbReference type="NCBI Taxonomy" id="1032476"/>
    <lineage>
        <taxon>Bacteria</taxon>
        <taxon>Bacillati</taxon>
        <taxon>Actinomycetota</taxon>
        <taxon>Actinomycetes</taxon>
        <taxon>Streptosporangiales</taxon>
        <taxon>Streptosporangiaceae</taxon>
        <taxon>Nonomuraea</taxon>
    </lineage>
</organism>
<dbReference type="AlphaFoldDB" id="A0A7W0CJZ1"/>
<protein>
    <submittedName>
        <fullName evidence="1">Uncharacterized protein</fullName>
    </submittedName>
</protein>
<sequence>MIEDALGQLYERITTQRVKRVTETLADAAEELGGDPTEQFRRLTEAAASDDAYQELLARTLTIAQDSAMRDKRRALGRALANALDDMGTRVDSEIAFVRTLADLDPVHIRLLKIMSSRP</sequence>